<evidence type="ECO:0000313" key="2">
    <source>
        <dbReference type="EMBL" id="CAI9772696.1"/>
    </source>
</evidence>
<organism evidence="2 3">
    <name type="scientific">Fraxinus pennsylvanica</name>
    <dbReference type="NCBI Taxonomy" id="56036"/>
    <lineage>
        <taxon>Eukaryota</taxon>
        <taxon>Viridiplantae</taxon>
        <taxon>Streptophyta</taxon>
        <taxon>Embryophyta</taxon>
        <taxon>Tracheophyta</taxon>
        <taxon>Spermatophyta</taxon>
        <taxon>Magnoliopsida</taxon>
        <taxon>eudicotyledons</taxon>
        <taxon>Gunneridae</taxon>
        <taxon>Pentapetalae</taxon>
        <taxon>asterids</taxon>
        <taxon>lamiids</taxon>
        <taxon>Lamiales</taxon>
        <taxon>Oleaceae</taxon>
        <taxon>Oleeae</taxon>
        <taxon>Fraxinus</taxon>
    </lineage>
</organism>
<feature type="compositionally biased region" description="Polar residues" evidence="1">
    <location>
        <begin position="73"/>
        <end position="87"/>
    </location>
</feature>
<feature type="region of interest" description="Disordered" evidence="1">
    <location>
        <begin position="171"/>
        <end position="196"/>
    </location>
</feature>
<feature type="region of interest" description="Disordered" evidence="1">
    <location>
        <begin position="1"/>
        <end position="28"/>
    </location>
</feature>
<feature type="region of interest" description="Disordered" evidence="1">
    <location>
        <begin position="72"/>
        <end position="154"/>
    </location>
</feature>
<accession>A0AAD1ZMS8</accession>
<feature type="compositionally biased region" description="Basic residues" evidence="1">
    <location>
        <begin position="179"/>
        <end position="196"/>
    </location>
</feature>
<keyword evidence="3" id="KW-1185">Reference proteome</keyword>
<feature type="compositionally biased region" description="Polar residues" evidence="1">
    <location>
        <begin position="103"/>
        <end position="134"/>
    </location>
</feature>
<evidence type="ECO:0000313" key="3">
    <source>
        <dbReference type="Proteomes" id="UP000834106"/>
    </source>
</evidence>
<protein>
    <submittedName>
        <fullName evidence="2">Uncharacterized protein</fullName>
    </submittedName>
</protein>
<dbReference type="AlphaFoldDB" id="A0AAD1ZMS8"/>
<dbReference type="EMBL" id="OU503047">
    <property type="protein sequence ID" value="CAI9772696.1"/>
    <property type="molecule type" value="Genomic_DNA"/>
</dbReference>
<gene>
    <name evidence="2" type="ORF">FPE_LOCUS20126</name>
</gene>
<name>A0AAD1ZMS8_9LAMI</name>
<reference evidence="2" key="1">
    <citation type="submission" date="2023-05" db="EMBL/GenBank/DDBJ databases">
        <authorList>
            <person name="Huff M."/>
        </authorList>
    </citation>
    <scope>NUCLEOTIDE SEQUENCE</scope>
</reference>
<dbReference type="Proteomes" id="UP000834106">
    <property type="component" value="Chromosome 12"/>
</dbReference>
<proteinExistence type="predicted"/>
<sequence length="196" mass="21020">MSGLASPACIHPDASNTLPASVPPRSINMDTERQDMDIHALFFRELAPMICPSELQTEILIPPVRLSGPPLSASKNPISLESQNGPEESNEPQKFPSGRGDFLTTTKKQPQNRAAESGSTGTARKQHGRISQATPAPEQCAFGQSKNGVGTAREGAGTVWAGKLGREQGRIAAAAKSVAKNRKTGNRRRRRKVSRD</sequence>
<evidence type="ECO:0000256" key="1">
    <source>
        <dbReference type="SAM" id="MobiDB-lite"/>
    </source>
</evidence>